<reference evidence="3 4" key="1">
    <citation type="submission" date="2019-06" db="EMBL/GenBank/DDBJ databases">
        <title>Sequencing the genomes of 1000 actinobacteria strains.</title>
        <authorList>
            <person name="Klenk H.-P."/>
        </authorList>
    </citation>
    <scope>NUCLEOTIDE SEQUENCE [LARGE SCALE GENOMIC DNA]</scope>
    <source>
        <strain evidence="3 4">DSM 46699</strain>
    </source>
</reference>
<dbReference type="EMBL" id="VIWX01000006">
    <property type="protein sequence ID" value="TWF93071.1"/>
    <property type="molecule type" value="Genomic_DNA"/>
</dbReference>
<dbReference type="Proteomes" id="UP000316184">
    <property type="component" value="Unassembled WGS sequence"/>
</dbReference>
<accession>A0A561U146</accession>
<feature type="compositionally biased region" description="Low complexity" evidence="1">
    <location>
        <begin position="36"/>
        <end position="66"/>
    </location>
</feature>
<keyword evidence="4" id="KW-1185">Reference proteome</keyword>
<evidence type="ECO:0000256" key="1">
    <source>
        <dbReference type="SAM" id="MobiDB-lite"/>
    </source>
</evidence>
<feature type="region of interest" description="Disordered" evidence="1">
    <location>
        <begin position="36"/>
        <end position="77"/>
    </location>
</feature>
<organism evidence="3 4">
    <name type="scientific">Saccharopolyspora dendranthemae</name>
    <dbReference type="NCBI Taxonomy" id="1181886"/>
    <lineage>
        <taxon>Bacteria</taxon>
        <taxon>Bacillati</taxon>
        <taxon>Actinomycetota</taxon>
        <taxon>Actinomycetes</taxon>
        <taxon>Pseudonocardiales</taxon>
        <taxon>Pseudonocardiaceae</taxon>
        <taxon>Saccharopolyspora</taxon>
    </lineage>
</organism>
<name>A0A561U146_9PSEU</name>
<proteinExistence type="predicted"/>
<evidence type="ECO:0000313" key="3">
    <source>
        <dbReference type="EMBL" id="TWF93071.1"/>
    </source>
</evidence>
<dbReference type="RefSeq" id="WP_145744494.1">
    <property type="nucleotide sequence ID" value="NZ_VIWX01000006.1"/>
</dbReference>
<protein>
    <submittedName>
        <fullName evidence="3">Uncharacterized protein</fullName>
    </submittedName>
</protein>
<sequence>MLQIFWPLVGLLIGGGLGFLVGFLVFRPKQAGHGYAQQPQFAQPQQWQAAPQQPWQQTPPQQFPPQHGYGQQPRPPQ</sequence>
<evidence type="ECO:0000256" key="2">
    <source>
        <dbReference type="SAM" id="Phobius"/>
    </source>
</evidence>
<dbReference type="AlphaFoldDB" id="A0A561U146"/>
<keyword evidence="2" id="KW-0812">Transmembrane</keyword>
<keyword evidence="2" id="KW-0472">Membrane</keyword>
<feature type="transmembrane region" description="Helical" evidence="2">
    <location>
        <begin position="6"/>
        <end position="26"/>
    </location>
</feature>
<keyword evidence="2" id="KW-1133">Transmembrane helix</keyword>
<gene>
    <name evidence="3" type="ORF">FHU35_16354</name>
</gene>
<comment type="caution">
    <text evidence="3">The sequence shown here is derived from an EMBL/GenBank/DDBJ whole genome shotgun (WGS) entry which is preliminary data.</text>
</comment>
<evidence type="ECO:0000313" key="4">
    <source>
        <dbReference type="Proteomes" id="UP000316184"/>
    </source>
</evidence>